<sequence>MVALGALPRGDHLRQWLALEPLGDDHVGGRSEHVSNGEVGVALEGRRKGALRLALGQVVEFLDHPLLKFGDERLDIEAGRQVGEEAGEAHRITEVGHEGLSRAGVLDLHGDLAAVAPHRPVHLADGGRRGGRVVEVGKALAPVLAELVGQHSVHGGGGQRRRGVLQFGEGGAVGAGHLLGQGSLEDTHRLAHLHGPTLELAQHLEQLLGGASLNLGADRLGGLSSNALTHA</sequence>
<dbReference type="AlphaFoldDB" id="A0A6J7L904"/>
<gene>
    <name evidence="1" type="ORF">UFOPK3773_02267</name>
</gene>
<organism evidence="1">
    <name type="scientific">freshwater metagenome</name>
    <dbReference type="NCBI Taxonomy" id="449393"/>
    <lineage>
        <taxon>unclassified sequences</taxon>
        <taxon>metagenomes</taxon>
        <taxon>ecological metagenomes</taxon>
    </lineage>
</organism>
<name>A0A6J7L904_9ZZZZ</name>
<evidence type="ECO:0000313" key="1">
    <source>
        <dbReference type="EMBL" id="CAB4964541.1"/>
    </source>
</evidence>
<proteinExistence type="predicted"/>
<protein>
    <submittedName>
        <fullName evidence="1">Unannotated protein</fullName>
    </submittedName>
</protein>
<accession>A0A6J7L904</accession>
<dbReference type="EMBL" id="CAFBNF010000373">
    <property type="protein sequence ID" value="CAB4964541.1"/>
    <property type="molecule type" value="Genomic_DNA"/>
</dbReference>
<reference evidence="1" key="1">
    <citation type="submission" date="2020-05" db="EMBL/GenBank/DDBJ databases">
        <authorList>
            <person name="Chiriac C."/>
            <person name="Salcher M."/>
            <person name="Ghai R."/>
            <person name="Kavagutti S V."/>
        </authorList>
    </citation>
    <scope>NUCLEOTIDE SEQUENCE</scope>
</reference>